<evidence type="ECO:0000313" key="3">
    <source>
        <dbReference type="EMBL" id="EDB1723507.1"/>
    </source>
</evidence>
<proteinExistence type="predicted"/>
<evidence type="ECO:0008006" key="4">
    <source>
        <dbReference type="Google" id="ProtNLM"/>
    </source>
</evidence>
<dbReference type="AlphaFoldDB" id="A0A5X4QQF1"/>
<protein>
    <recommendedName>
        <fullName evidence="4">Lipoprotein</fullName>
    </recommendedName>
</protein>
<name>A0A5X4QQF1_SALET</name>
<reference evidence="1" key="1">
    <citation type="submission" date="2018-06" db="EMBL/GenBank/DDBJ databases">
        <authorList>
            <person name="Ashton P.M."/>
            <person name="Dallman T."/>
            <person name="Nair S."/>
            <person name="De Pinna E."/>
            <person name="Peters T."/>
            <person name="Grant K."/>
        </authorList>
    </citation>
    <scope>NUCLEOTIDE SEQUENCE</scope>
    <source>
        <strain evidence="1">454855</strain>
        <strain evidence="3">810089</strain>
    </source>
</reference>
<sequence length="114" mass="12916">MKIRYVIALTLSLLVAGCDNAPKFDGSSQESLRYSAEKVFEPLSEEKKAELKTAIIDTLNYYDTQAELTNDKSYSSNNMRLVVLDGKTADQVVSEAASYRDKKEKLEKKYLHNQ</sequence>
<dbReference type="EMBL" id="AAHKZG010000016">
    <property type="protein sequence ID" value="EBX3505216.1"/>
    <property type="molecule type" value="Genomic_DNA"/>
</dbReference>
<dbReference type="EMBL" id="AALMOO010000013">
    <property type="protein sequence ID" value="EDB1723507.1"/>
    <property type="molecule type" value="Genomic_DNA"/>
</dbReference>
<comment type="caution">
    <text evidence="2">The sequence shown here is derived from an EMBL/GenBank/DDBJ whole genome shotgun (WGS) entry which is preliminary data.</text>
</comment>
<dbReference type="EMBL" id="AAKOCP010000001">
    <property type="protein sequence ID" value="ECT8603284.1"/>
    <property type="molecule type" value="Genomic_DNA"/>
</dbReference>
<evidence type="ECO:0000313" key="1">
    <source>
        <dbReference type="EMBL" id="EBX3505216.1"/>
    </source>
</evidence>
<organism evidence="2">
    <name type="scientific">Salmonella enterica subsp. enterica serovar Stanley</name>
    <dbReference type="NCBI Taxonomy" id="192953"/>
    <lineage>
        <taxon>Bacteria</taxon>
        <taxon>Pseudomonadati</taxon>
        <taxon>Pseudomonadota</taxon>
        <taxon>Gammaproteobacteria</taxon>
        <taxon>Enterobacterales</taxon>
        <taxon>Enterobacteriaceae</taxon>
        <taxon>Salmonella</taxon>
    </lineage>
</organism>
<dbReference type="Pfam" id="PF20404">
    <property type="entry name" value="DUF6694"/>
    <property type="match status" value="1"/>
</dbReference>
<evidence type="ECO:0000313" key="2">
    <source>
        <dbReference type="EMBL" id="ECT8603284.1"/>
    </source>
</evidence>
<gene>
    <name evidence="2" type="ORF">B2I54_03285</name>
    <name evidence="1" type="ORF">DRA11_18315</name>
    <name evidence="3" type="ORF">F9O61_15075</name>
</gene>
<dbReference type="PROSITE" id="PS51257">
    <property type="entry name" value="PROKAR_LIPOPROTEIN"/>
    <property type="match status" value="1"/>
</dbReference>
<dbReference type="InterPro" id="IPR046516">
    <property type="entry name" value="DUF6694"/>
</dbReference>
<reference evidence="2" key="2">
    <citation type="submission" date="2018-07" db="EMBL/GenBank/DDBJ databases">
        <authorList>
            <consortium name="PulseNet: The National Subtyping Network for Foodborne Disease Surveillance"/>
            <person name="Tarr C.L."/>
            <person name="Trees E."/>
            <person name="Katz L.S."/>
            <person name="Carleton-Romer H.A."/>
            <person name="Stroika S."/>
            <person name="Kucerova Z."/>
            <person name="Roache K.F."/>
            <person name="Sabol A.L."/>
            <person name="Besser J."/>
            <person name="Gerner-Smidt P."/>
        </authorList>
    </citation>
    <scope>NUCLEOTIDE SEQUENCE</scope>
    <source>
        <strain evidence="2">PNUSAS007864</strain>
    </source>
</reference>
<accession>A0A5X4QQF1</accession>